<dbReference type="GeneID" id="97379931"/>
<dbReference type="GO" id="GO:0006508">
    <property type="term" value="P:proteolysis"/>
    <property type="evidence" value="ECO:0007669"/>
    <property type="project" value="UniProtKB-KW"/>
</dbReference>
<dbReference type="RefSeq" id="WP_077138481.1">
    <property type="nucleotide sequence ID" value="NZ_CABKVM010000013.1"/>
</dbReference>
<sequence length="595" mass="64545">MIALWILLILILILLVLLGVAAARAIQMKPTSAATAQFPDSDLERAQQYAETLSKLVQCETVSEKDQVSRRKFQAFHKLLREQFPLVHKAATRTVLNGSLIYKIPGQDGGVGAPILIMSHHDVVPAEGEWKYPPFSGEIAEGSVWGRGTVDTKGSLFCFMQAVEELLAGGWKPECDVYLASSCTEEWGGDGAPAIAAWLKEQGVHLGLLLDEGGMIMDSPMAGVKGRYAMVGVVEKGYADVKFAANSAGGHASAPGPNTALVQLARFICKTDRHSPFQARFSPTLREMFQRLAPNMSFGMRLLLGNLWLFEPLLCFLLPRVNPLAGAMMRTTCAFTMAQGSPAYNVLPQQAWVTANMRCMPHQGTDESIEIIRAAAKKCGLDTEVLKADPACAEVNFNGDAFRLLEETMGKIYPGYGVAPYIMTGGTDARFYMYEGVVENALRFAPLEINKQQYASIHAANENLSILALPPAVNFYQELLRSYCARNGKPELAPEKPARKAPARKKAAPRAKAEAEAPVTETAEPAPETAQPKDEQPAPEAPAEQPKKAAKPKKSAAPKKAETTEPAEAVETAEAAEPKPEAEEAPVEADEPREE</sequence>
<dbReference type="InterPro" id="IPR036264">
    <property type="entry name" value="Bact_exopeptidase_dim_dom"/>
</dbReference>
<dbReference type="PROSITE" id="PS00758">
    <property type="entry name" value="ARGE_DAPE_CPG2_1"/>
    <property type="match status" value="1"/>
</dbReference>
<gene>
    <name evidence="8" type="ORF">EDD77_1182</name>
</gene>
<feature type="region of interest" description="Disordered" evidence="6">
    <location>
        <begin position="488"/>
        <end position="595"/>
    </location>
</feature>
<feature type="compositionally biased region" description="Basic residues" evidence="6">
    <location>
        <begin position="499"/>
        <end position="509"/>
    </location>
</feature>
<dbReference type="Proteomes" id="UP000295184">
    <property type="component" value="Unassembled WGS sequence"/>
</dbReference>
<protein>
    <submittedName>
        <fullName evidence="8">Carboxypeptidase PM20D1</fullName>
    </submittedName>
</protein>
<evidence type="ECO:0000256" key="5">
    <source>
        <dbReference type="ARBA" id="ARBA00022833"/>
    </source>
</evidence>
<feature type="domain" description="Peptidase M20 dimerisation" evidence="7">
    <location>
        <begin position="235"/>
        <end position="378"/>
    </location>
</feature>
<feature type="compositionally biased region" description="Acidic residues" evidence="6">
    <location>
        <begin position="583"/>
        <end position="595"/>
    </location>
</feature>
<evidence type="ECO:0000313" key="9">
    <source>
        <dbReference type="Proteomes" id="UP000295184"/>
    </source>
</evidence>
<feature type="compositionally biased region" description="Low complexity" evidence="6">
    <location>
        <begin position="516"/>
        <end position="530"/>
    </location>
</feature>
<dbReference type="GO" id="GO:0046872">
    <property type="term" value="F:metal ion binding"/>
    <property type="evidence" value="ECO:0007669"/>
    <property type="project" value="UniProtKB-KW"/>
</dbReference>
<dbReference type="Pfam" id="PF07687">
    <property type="entry name" value="M20_dimer"/>
    <property type="match status" value="1"/>
</dbReference>
<dbReference type="STRING" id="1650663.GCA_001486665_00578"/>
<keyword evidence="8" id="KW-0121">Carboxypeptidase</keyword>
<dbReference type="InterPro" id="IPR011650">
    <property type="entry name" value="Peptidase_M20_dimer"/>
</dbReference>
<dbReference type="SUPFAM" id="SSF53187">
    <property type="entry name" value="Zn-dependent exopeptidases"/>
    <property type="match status" value="1"/>
</dbReference>
<keyword evidence="2" id="KW-0645">Protease</keyword>
<dbReference type="OrthoDB" id="9792335at2"/>
<evidence type="ECO:0000256" key="1">
    <source>
        <dbReference type="ARBA" id="ARBA00006247"/>
    </source>
</evidence>
<name>A0A4R1QWZ8_9FIRM</name>
<dbReference type="GO" id="GO:0004180">
    <property type="term" value="F:carboxypeptidase activity"/>
    <property type="evidence" value="ECO:0007669"/>
    <property type="project" value="UniProtKB-KW"/>
</dbReference>
<organism evidence="8 9">
    <name type="scientific">Allofournierella massiliensis</name>
    <dbReference type="NCBI Taxonomy" id="1650663"/>
    <lineage>
        <taxon>Bacteria</taxon>
        <taxon>Bacillati</taxon>
        <taxon>Bacillota</taxon>
        <taxon>Clostridia</taxon>
        <taxon>Eubacteriales</taxon>
        <taxon>Oscillospiraceae</taxon>
        <taxon>Allofournierella</taxon>
    </lineage>
</organism>
<proteinExistence type="inferred from homology"/>
<reference evidence="8 9" key="1">
    <citation type="submission" date="2019-03" db="EMBL/GenBank/DDBJ databases">
        <title>Genomic Encyclopedia of Type Strains, Phase IV (KMG-IV): sequencing the most valuable type-strain genomes for metagenomic binning, comparative biology and taxonomic classification.</title>
        <authorList>
            <person name="Goeker M."/>
        </authorList>
    </citation>
    <scope>NUCLEOTIDE SEQUENCE [LARGE SCALE GENOMIC DNA]</scope>
    <source>
        <strain evidence="8 9">DSM 100451</strain>
    </source>
</reference>
<keyword evidence="5" id="KW-0862">Zinc</keyword>
<dbReference type="EMBL" id="SLUM01000018">
    <property type="protein sequence ID" value="TCL55060.1"/>
    <property type="molecule type" value="Genomic_DNA"/>
</dbReference>
<feature type="compositionally biased region" description="Basic and acidic residues" evidence="6">
    <location>
        <begin position="488"/>
        <end position="498"/>
    </location>
</feature>
<comment type="caution">
    <text evidence="8">The sequence shown here is derived from an EMBL/GenBank/DDBJ whole genome shotgun (WGS) entry which is preliminary data.</text>
</comment>
<feature type="compositionally biased region" description="Basic residues" evidence="6">
    <location>
        <begin position="548"/>
        <end position="557"/>
    </location>
</feature>
<accession>A0A4R1QWZ8</accession>
<evidence type="ECO:0000256" key="3">
    <source>
        <dbReference type="ARBA" id="ARBA00022723"/>
    </source>
</evidence>
<evidence type="ECO:0000313" key="8">
    <source>
        <dbReference type="EMBL" id="TCL55060.1"/>
    </source>
</evidence>
<dbReference type="Gene3D" id="3.40.630.10">
    <property type="entry name" value="Zn peptidases"/>
    <property type="match status" value="1"/>
</dbReference>
<dbReference type="Gene3D" id="3.30.70.360">
    <property type="match status" value="1"/>
</dbReference>
<dbReference type="Pfam" id="PF01546">
    <property type="entry name" value="Peptidase_M20"/>
    <property type="match status" value="1"/>
</dbReference>
<evidence type="ECO:0000256" key="2">
    <source>
        <dbReference type="ARBA" id="ARBA00022670"/>
    </source>
</evidence>
<dbReference type="SUPFAM" id="SSF55031">
    <property type="entry name" value="Bacterial exopeptidase dimerisation domain"/>
    <property type="match status" value="1"/>
</dbReference>
<dbReference type="InterPro" id="IPR002933">
    <property type="entry name" value="Peptidase_M20"/>
</dbReference>
<evidence type="ECO:0000256" key="4">
    <source>
        <dbReference type="ARBA" id="ARBA00022801"/>
    </source>
</evidence>
<dbReference type="InterPro" id="IPR047177">
    <property type="entry name" value="Pept_M20A"/>
</dbReference>
<dbReference type="AlphaFoldDB" id="A0A4R1QWZ8"/>
<comment type="similarity">
    <text evidence="1">Belongs to the peptidase M20A family.</text>
</comment>
<dbReference type="InterPro" id="IPR001261">
    <property type="entry name" value="ArgE/DapE_CS"/>
</dbReference>
<evidence type="ECO:0000256" key="6">
    <source>
        <dbReference type="SAM" id="MobiDB-lite"/>
    </source>
</evidence>
<evidence type="ECO:0000259" key="7">
    <source>
        <dbReference type="Pfam" id="PF07687"/>
    </source>
</evidence>
<dbReference type="Gene3D" id="1.10.150.900">
    <property type="match status" value="1"/>
</dbReference>
<keyword evidence="4" id="KW-0378">Hydrolase</keyword>
<feature type="compositionally biased region" description="Low complexity" evidence="6">
    <location>
        <begin position="564"/>
        <end position="575"/>
    </location>
</feature>
<dbReference type="PANTHER" id="PTHR45962">
    <property type="entry name" value="N-FATTY-ACYL-AMINO ACID SYNTHASE/HYDROLASE PM20D1"/>
    <property type="match status" value="1"/>
</dbReference>
<keyword evidence="3" id="KW-0479">Metal-binding</keyword>
<dbReference type="PANTHER" id="PTHR45962:SF1">
    <property type="entry name" value="N-FATTY-ACYL-AMINO ACID SYNTHASE_HYDROLASE PM20D1"/>
    <property type="match status" value="1"/>
</dbReference>